<feature type="compositionally biased region" description="Basic and acidic residues" evidence="1">
    <location>
        <begin position="75"/>
        <end position="90"/>
    </location>
</feature>
<feature type="region of interest" description="Disordered" evidence="1">
    <location>
        <begin position="146"/>
        <end position="166"/>
    </location>
</feature>
<feature type="signal peptide" evidence="2">
    <location>
        <begin position="1"/>
        <end position="20"/>
    </location>
</feature>
<dbReference type="Proteomes" id="UP000541558">
    <property type="component" value="Unassembled WGS sequence"/>
</dbReference>
<evidence type="ECO:0000256" key="2">
    <source>
        <dbReference type="SAM" id="SignalP"/>
    </source>
</evidence>
<comment type="caution">
    <text evidence="3">The sequence shown here is derived from an EMBL/GenBank/DDBJ whole genome shotgun (WGS) entry which is preliminary data.</text>
</comment>
<evidence type="ECO:0000313" key="3">
    <source>
        <dbReference type="EMBL" id="KAF5313679.1"/>
    </source>
</evidence>
<protein>
    <submittedName>
        <fullName evidence="3">Uncharacterized protein</fullName>
    </submittedName>
</protein>
<reference evidence="3 4" key="1">
    <citation type="journal article" date="2020" name="ISME J.">
        <title>Uncovering the hidden diversity of litter-decomposition mechanisms in mushroom-forming fungi.</title>
        <authorList>
            <person name="Floudas D."/>
            <person name="Bentzer J."/>
            <person name="Ahren D."/>
            <person name="Johansson T."/>
            <person name="Persson P."/>
            <person name="Tunlid A."/>
        </authorList>
    </citation>
    <scope>NUCLEOTIDE SEQUENCE [LARGE SCALE GENOMIC DNA]</scope>
    <source>
        <strain evidence="3 4">CBS 175.51</strain>
    </source>
</reference>
<organism evidence="3 4">
    <name type="scientific">Ephemerocybe angulata</name>
    <dbReference type="NCBI Taxonomy" id="980116"/>
    <lineage>
        <taxon>Eukaryota</taxon>
        <taxon>Fungi</taxon>
        <taxon>Dikarya</taxon>
        <taxon>Basidiomycota</taxon>
        <taxon>Agaricomycotina</taxon>
        <taxon>Agaricomycetes</taxon>
        <taxon>Agaricomycetidae</taxon>
        <taxon>Agaricales</taxon>
        <taxon>Agaricineae</taxon>
        <taxon>Psathyrellaceae</taxon>
        <taxon>Ephemerocybe</taxon>
    </lineage>
</organism>
<evidence type="ECO:0000313" key="4">
    <source>
        <dbReference type="Proteomes" id="UP000541558"/>
    </source>
</evidence>
<keyword evidence="4" id="KW-1185">Reference proteome</keyword>
<proteinExistence type="predicted"/>
<dbReference type="EMBL" id="JAACJK010000223">
    <property type="protein sequence ID" value="KAF5313679.1"/>
    <property type="molecule type" value="Genomic_DNA"/>
</dbReference>
<evidence type="ECO:0000256" key="1">
    <source>
        <dbReference type="SAM" id="MobiDB-lite"/>
    </source>
</evidence>
<sequence>MVFITKNVAVAALLIAPAIAAPLSQTLDDFERRATGSTVDRRELAGELEERGGLALGAIIGGLFGWNLHKKKEQKKKEEEQKKKEEEERAGAQQARDLVDEIYAREVLNRAGESRELAGGLEERAPLGMGFGVGALLGWLGGKKAEKKKAEQEHAEQGKREEEDANHARDLVDFIYAREVLKRARALERRNALQDMIDELD</sequence>
<feature type="region of interest" description="Disordered" evidence="1">
    <location>
        <begin position="74"/>
        <end position="93"/>
    </location>
</feature>
<feature type="chain" id="PRO_5034134354" evidence="2">
    <location>
        <begin position="21"/>
        <end position="201"/>
    </location>
</feature>
<dbReference type="AlphaFoldDB" id="A0A8H5EV95"/>
<name>A0A8H5EV95_9AGAR</name>
<accession>A0A8H5EV95</accession>
<feature type="compositionally biased region" description="Basic and acidic residues" evidence="1">
    <location>
        <begin position="148"/>
        <end position="166"/>
    </location>
</feature>
<gene>
    <name evidence="3" type="ORF">D9611_010128</name>
</gene>
<keyword evidence="2" id="KW-0732">Signal</keyword>